<sequence length="91" mass="9832">MRVFRLSDPEVEGAGDEEVQVYGRADLVRVEASRDGHACGRGDPEDGGLGADVLTLESKYGSLGVGELMRLKQLEDESRKLKQLVADLQSG</sequence>
<accession>A0A9W6IWH8</accession>
<comment type="caution">
    <text evidence="1">The sequence shown here is derived from an EMBL/GenBank/DDBJ whole genome shotgun (WGS) entry which is preliminary data.</text>
</comment>
<gene>
    <name evidence="1" type="ORF">GCM10008170_25780</name>
</gene>
<evidence type="ECO:0000313" key="2">
    <source>
        <dbReference type="Proteomes" id="UP001143400"/>
    </source>
</evidence>
<proteinExistence type="predicted"/>
<dbReference type="Proteomes" id="UP001143400">
    <property type="component" value="Unassembled WGS sequence"/>
</dbReference>
<reference evidence="1" key="2">
    <citation type="submission" date="2023-01" db="EMBL/GenBank/DDBJ databases">
        <authorList>
            <person name="Sun Q."/>
            <person name="Evtushenko L."/>
        </authorList>
    </citation>
    <scope>NUCLEOTIDE SEQUENCE</scope>
    <source>
        <strain evidence="1">VKM B-1606</strain>
    </source>
</reference>
<organism evidence="1 2">
    <name type="scientific">Methylopila capsulata</name>
    <dbReference type="NCBI Taxonomy" id="61654"/>
    <lineage>
        <taxon>Bacteria</taxon>
        <taxon>Pseudomonadati</taxon>
        <taxon>Pseudomonadota</taxon>
        <taxon>Alphaproteobacteria</taxon>
        <taxon>Hyphomicrobiales</taxon>
        <taxon>Methylopilaceae</taxon>
        <taxon>Methylopila</taxon>
    </lineage>
</organism>
<dbReference type="EMBL" id="BSFF01000003">
    <property type="protein sequence ID" value="GLK56559.1"/>
    <property type="molecule type" value="Genomic_DNA"/>
</dbReference>
<reference evidence="1" key="1">
    <citation type="journal article" date="2014" name="Int. J. Syst. Evol. Microbiol.">
        <title>Complete genome sequence of Corynebacterium casei LMG S-19264T (=DSM 44701T), isolated from a smear-ripened cheese.</title>
        <authorList>
            <consortium name="US DOE Joint Genome Institute (JGI-PGF)"/>
            <person name="Walter F."/>
            <person name="Albersmeier A."/>
            <person name="Kalinowski J."/>
            <person name="Ruckert C."/>
        </authorList>
    </citation>
    <scope>NUCLEOTIDE SEQUENCE</scope>
    <source>
        <strain evidence="1">VKM B-1606</strain>
    </source>
</reference>
<dbReference type="AlphaFoldDB" id="A0A9W6IWH8"/>
<evidence type="ECO:0000313" key="1">
    <source>
        <dbReference type="EMBL" id="GLK56559.1"/>
    </source>
</evidence>
<name>A0A9W6IWH8_9HYPH</name>
<protein>
    <submittedName>
        <fullName evidence="1">Uncharacterized protein</fullName>
    </submittedName>
</protein>